<dbReference type="EMBL" id="CP060634">
    <property type="protein sequence ID" value="QNM06601.1"/>
    <property type="molecule type" value="Genomic_DNA"/>
</dbReference>
<dbReference type="InterPro" id="IPR015927">
    <property type="entry name" value="Peptidase_S24_S26A/B/C"/>
</dbReference>
<dbReference type="Gene3D" id="2.10.109.10">
    <property type="entry name" value="Umud Fragment, subunit A"/>
    <property type="match status" value="1"/>
</dbReference>
<accession>A0A7G9G719</accession>
<dbReference type="PROSITE" id="PS50943">
    <property type="entry name" value="HTH_CROC1"/>
    <property type="match status" value="1"/>
</dbReference>
<dbReference type="Pfam" id="PF00717">
    <property type="entry name" value="Peptidase_S24"/>
    <property type="match status" value="1"/>
</dbReference>
<dbReference type="CDD" id="cd06529">
    <property type="entry name" value="S24_LexA-like"/>
    <property type="match status" value="1"/>
</dbReference>
<evidence type="ECO:0000259" key="4">
    <source>
        <dbReference type="PROSITE" id="PS50943"/>
    </source>
</evidence>
<dbReference type="InterPro" id="IPR010982">
    <property type="entry name" value="Lambda_DNA-bd_dom_sf"/>
</dbReference>
<dbReference type="KEGG" id="qdo:H9Q78_05565"/>
<dbReference type="PANTHER" id="PTHR40661:SF1">
    <property type="entry name" value="HTH CRO_C1-TYPE DOMAIN-CONTAINING PROTEIN"/>
    <property type="match status" value="1"/>
</dbReference>
<reference evidence="5 6" key="1">
    <citation type="submission" date="2020-08" db="EMBL/GenBank/DDBJ databases">
        <authorList>
            <person name="Liu C."/>
            <person name="Sun Q."/>
        </authorList>
    </citation>
    <scope>NUCLEOTIDE SEQUENCE [LARGE SCALE GENOMIC DNA]</scope>
    <source>
        <strain evidence="5 6">NSJ-38</strain>
    </source>
</reference>
<dbReference type="SUPFAM" id="SSF51306">
    <property type="entry name" value="LexA/Signal peptidase"/>
    <property type="match status" value="1"/>
</dbReference>
<proteinExistence type="predicted"/>
<sequence>MGIGKRIKEARNALSLTQEELAKKLGITKGAVANYENETSHPKEPIMYKLFEVLNVDANYLFQDVVKIPEKLNDITFSEFDIIKKYRSLDDIGKNHIDEVLKWESDRIKRDSEKDRIILELQKDDTIEANNHIIPYYPYLASAGSGQIIFESSPPSHYIELPDLPKYKNVSYAIGVNGDSMEPKFHFGNILLIESISQISIGEIGIFLVDGETFVKKLGNGELVPLNKKHKAIPLTESSQCLGRVLGILDEDDIVDDEPYIINGVGFAAEKGMGKDNDDQRRLADILSKKLLEKYSTRKDEKPR</sequence>
<protein>
    <submittedName>
        <fullName evidence="5">Helix-turn-helix domain-containing protein</fullName>
    </submittedName>
</protein>
<dbReference type="InterPro" id="IPR001387">
    <property type="entry name" value="Cro/C1-type_HTH"/>
</dbReference>
<dbReference type="AlphaFoldDB" id="A0A7G9G719"/>
<dbReference type="RefSeq" id="WP_249304159.1">
    <property type="nucleotide sequence ID" value="NZ_CP060634.1"/>
</dbReference>
<dbReference type="PANTHER" id="PTHR40661">
    <property type="match status" value="1"/>
</dbReference>
<keyword evidence="6" id="KW-1185">Reference proteome</keyword>
<name>A0A7G9G719_9FIRM</name>
<dbReference type="Gene3D" id="1.10.260.40">
    <property type="entry name" value="lambda repressor-like DNA-binding domains"/>
    <property type="match status" value="1"/>
</dbReference>
<dbReference type="CDD" id="cd00093">
    <property type="entry name" value="HTH_XRE"/>
    <property type="match status" value="1"/>
</dbReference>
<dbReference type="SUPFAM" id="SSF47413">
    <property type="entry name" value="lambda repressor-like DNA-binding domains"/>
    <property type="match status" value="1"/>
</dbReference>
<evidence type="ECO:0000256" key="1">
    <source>
        <dbReference type="ARBA" id="ARBA00023015"/>
    </source>
</evidence>
<dbReference type="InterPro" id="IPR039418">
    <property type="entry name" value="LexA-like"/>
</dbReference>
<dbReference type="InterPro" id="IPR036286">
    <property type="entry name" value="LexA/Signal_pep-like_sf"/>
</dbReference>
<keyword evidence="3" id="KW-0804">Transcription</keyword>
<evidence type="ECO:0000313" key="5">
    <source>
        <dbReference type="EMBL" id="QNM06601.1"/>
    </source>
</evidence>
<evidence type="ECO:0000256" key="3">
    <source>
        <dbReference type="ARBA" id="ARBA00023163"/>
    </source>
</evidence>
<feature type="domain" description="HTH cro/C1-type" evidence="4">
    <location>
        <begin position="7"/>
        <end position="61"/>
    </location>
</feature>
<evidence type="ECO:0000313" key="6">
    <source>
        <dbReference type="Proteomes" id="UP000515823"/>
    </source>
</evidence>
<evidence type="ECO:0000256" key="2">
    <source>
        <dbReference type="ARBA" id="ARBA00023125"/>
    </source>
</evidence>
<dbReference type="Proteomes" id="UP000515823">
    <property type="component" value="Chromosome"/>
</dbReference>
<dbReference type="GO" id="GO:0003677">
    <property type="term" value="F:DNA binding"/>
    <property type="evidence" value="ECO:0007669"/>
    <property type="project" value="UniProtKB-KW"/>
</dbReference>
<gene>
    <name evidence="5" type="ORF">H9Q78_05565</name>
</gene>
<organism evidence="5 6">
    <name type="scientific">Qiania dongpingensis</name>
    <dbReference type="NCBI Taxonomy" id="2763669"/>
    <lineage>
        <taxon>Bacteria</taxon>
        <taxon>Bacillati</taxon>
        <taxon>Bacillota</taxon>
        <taxon>Clostridia</taxon>
        <taxon>Lachnospirales</taxon>
        <taxon>Lachnospiraceae</taxon>
        <taxon>Qiania</taxon>
    </lineage>
</organism>
<dbReference type="SMART" id="SM00530">
    <property type="entry name" value="HTH_XRE"/>
    <property type="match status" value="1"/>
</dbReference>
<dbReference type="Pfam" id="PF01381">
    <property type="entry name" value="HTH_3"/>
    <property type="match status" value="1"/>
</dbReference>
<keyword evidence="1" id="KW-0805">Transcription regulation</keyword>
<keyword evidence="2" id="KW-0238">DNA-binding</keyword>